<organism evidence="1 2">
    <name type="scientific">Prochlorococcus marinus (strain NATL1A)</name>
    <dbReference type="NCBI Taxonomy" id="167555"/>
    <lineage>
        <taxon>Bacteria</taxon>
        <taxon>Bacillati</taxon>
        <taxon>Cyanobacteriota</taxon>
        <taxon>Cyanophyceae</taxon>
        <taxon>Synechococcales</taxon>
        <taxon>Prochlorococcaceae</taxon>
        <taxon>Prochlorococcus</taxon>
    </lineage>
</organism>
<dbReference type="eggNOG" id="ENOG5030RYC">
    <property type="taxonomic scope" value="Bacteria"/>
</dbReference>
<gene>
    <name evidence="1" type="ordered locus">NATL1_13131</name>
</gene>
<name>A2C311_PROM1</name>
<evidence type="ECO:0000313" key="1">
    <source>
        <dbReference type="EMBL" id="ABM75871.1"/>
    </source>
</evidence>
<proteinExistence type="predicted"/>
<dbReference type="EMBL" id="CP000553">
    <property type="protein sequence ID" value="ABM75871.1"/>
    <property type="molecule type" value="Genomic_DNA"/>
</dbReference>
<accession>A2C311</accession>
<reference evidence="2" key="1">
    <citation type="journal article" date="2007" name="PLoS Genet.">
        <title>Patterns and implications of gene gain and loss in the evolution of Prochlorococcus.</title>
        <authorList>
            <person name="Kettler G.C."/>
            <person name="Martiny A.C."/>
            <person name="Huang K."/>
            <person name="Zucker J."/>
            <person name="Coleman M.L."/>
            <person name="Rodrigue S."/>
            <person name="Chen F."/>
            <person name="Lapidus A."/>
            <person name="Ferriera S."/>
            <person name="Johnson J."/>
            <person name="Steglich C."/>
            <person name="Church G.M."/>
            <person name="Richardson P."/>
            <person name="Chisholm S.W."/>
        </authorList>
    </citation>
    <scope>NUCLEOTIDE SEQUENCE [LARGE SCALE GENOMIC DNA]</scope>
    <source>
        <strain evidence="2">NATL1A</strain>
    </source>
</reference>
<evidence type="ECO:0000313" key="2">
    <source>
        <dbReference type="Proteomes" id="UP000002592"/>
    </source>
</evidence>
<protein>
    <submittedName>
        <fullName evidence="1">Uncharacterized protein</fullName>
    </submittedName>
</protein>
<dbReference type="RefSeq" id="WP_011823928.1">
    <property type="nucleotide sequence ID" value="NC_008819.1"/>
</dbReference>
<sequence length="96" mass="11289">MASKKKSVPVPWDLKEGDDNYLKEPWILKKGKEFITIETNNNNRGNFYLQKDDEKRLSLSALQAKLTYHQLIEFGYKLQKAKRKKTKNQEVTDESV</sequence>
<dbReference type="KEGG" id="pme:NATL1_13131"/>
<dbReference type="HOGENOM" id="CLU_192981_0_0_3"/>
<dbReference type="Proteomes" id="UP000002592">
    <property type="component" value="Chromosome"/>
</dbReference>
<dbReference type="AlphaFoldDB" id="A2C311"/>